<keyword evidence="4 12" id="KW-0328">Glycosyltransferase</keyword>
<feature type="domain" description="Fucosyltransferase N-terminal" evidence="14">
    <location>
        <begin position="36"/>
        <end position="139"/>
    </location>
</feature>
<keyword evidence="9 12" id="KW-0333">Golgi apparatus</keyword>
<keyword evidence="5 12" id="KW-0808">Transferase</keyword>
<evidence type="ECO:0000256" key="3">
    <source>
        <dbReference type="ARBA" id="ARBA00008919"/>
    </source>
</evidence>
<proteinExistence type="inferred from homology"/>
<accession>A0AAN8J7M8</accession>
<dbReference type="GO" id="GO:0032580">
    <property type="term" value="C:Golgi cisterna membrane"/>
    <property type="evidence" value="ECO:0007669"/>
    <property type="project" value="UniProtKB-SubCell"/>
</dbReference>
<keyword evidence="7" id="KW-0735">Signal-anchor</keyword>
<dbReference type="InterPro" id="IPR031481">
    <property type="entry name" value="Glyco_tran_10_N"/>
</dbReference>
<comment type="subcellular location">
    <subcellularLocation>
        <location evidence="1">Golgi apparatus membrane</location>
        <topology evidence="1">Single-pass type II membrane protein</topology>
    </subcellularLocation>
    <subcellularLocation>
        <location evidence="12">Golgi apparatus</location>
        <location evidence="12">Golgi stack membrane</location>
        <topology evidence="12">Single-pass type II membrane protein</topology>
    </subcellularLocation>
</comment>
<evidence type="ECO:0000259" key="14">
    <source>
        <dbReference type="Pfam" id="PF17039"/>
    </source>
</evidence>
<dbReference type="InterPro" id="IPR038577">
    <property type="entry name" value="GT10-like_C_sf"/>
</dbReference>
<protein>
    <recommendedName>
        <fullName evidence="12">Fucosyltransferase</fullName>
        <ecNumber evidence="12">2.4.1.-</ecNumber>
    </recommendedName>
</protein>
<dbReference type="PANTHER" id="PTHR48438:SF1">
    <property type="entry name" value="ALPHA-(1,3)-FUCOSYLTRANSFERASE C-RELATED"/>
    <property type="match status" value="1"/>
</dbReference>
<evidence type="ECO:0000256" key="7">
    <source>
        <dbReference type="ARBA" id="ARBA00022968"/>
    </source>
</evidence>
<dbReference type="GO" id="GO:0008417">
    <property type="term" value="F:fucosyltransferase activity"/>
    <property type="evidence" value="ECO:0007669"/>
    <property type="project" value="InterPro"/>
</dbReference>
<dbReference type="EMBL" id="JAZGQO010000014">
    <property type="protein sequence ID" value="KAK6171355.1"/>
    <property type="molecule type" value="Genomic_DNA"/>
</dbReference>
<gene>
    <name evidence="15" type="ORF">SNE40_019561</name>
</gene>
<sequence length="362" mass="42575">MEFYGSNGFTSQIKYIPPRPDTEDTNAYRKNKITDKKRLILWFNPPNYIRLSSTYNPKQNCPELNCEFTLDLSNFNLSDIVIVDSFKLPRRPPRKLPFQKWMFFMQEAPATGHISPIWKDKFDLTATYMRDSDVPTPYGIIRPRVDKYVHRMNYTSIFNAKKRAAVWIVSHCTTSSKREQIVSMLKPFFPVDIFGGCGKRVCGRHNDKECLRKVIEKYMFYISFENSLCRDYVTEKFFRYYSYDTIQIVRGGINYSEIAPAGTFIDYSDFKSVNKLANHLKTLADDEDKYSAYLKRKVGYHSLYETYQYHASFGFYTHVHYLQQPFCDICKLALNTSQTTSKYPDIAKWFSPDQCRKPTDIS</sequence>
<feature type="domain" description="Fucosyltransferase C-terminal" evidence="13">
    <location>
        <begin position="159"/>
        <end position="349"/>
    </location>
</feature>
<evidence type="ECO:0000313" key="15">
    <source>
        <dbReference type="EMBL" id="KAK6171355.1"/>
    </source>
</evidence>
<dbReference type="SUPFAM" id="SSF53756">
    <property type="entry name" value="UDP-Glycosyltransferase/glycogen phosphorylase"/>
    <property type="match status" value="1"/>
</dbReference>
<dbReference type="InterPro" id="IPR001503">
    <property type="entry name" value="Glyco_trans_10"/>
</dbReference>
<dbReference type="InterPro" id="IPR055270">
    <property type="entry name" value="Glyco_tran_10_C"/>
</dbReference>
<dbReference type="EC" id="2.4.1.-" evidence="12"/>
<dbReference type="Gene3D" id="3.40.50.11660">
    <property type="entry name" value="Glycosyl transferase family 10, C-terminal domain"/>
    <property type="match status" value="1"/>
</dbReference>
<evidence type="ECO:0000256" key="4">
    <source>
        <dbReference type="ARBA" id="ARBA00022676"/>
    </source>
</evidence>
<keyword evidence="10" id="KW-0472">Membrane</keyword>
<comment type="similarity">
    <text evidence="3 12">Belongs to the glycosyltransferase 10 family.</text>
</comment>
<name>A0AAN8J7M8_PATCE</name>
<evidence type="ECO:0000256" key="8">
    <source>
        <dbReference type="ARBA" id="ARBA00022989"/>
    </source>
</evidence>
<dbReference type="FunFam" id="3.40.50.11660:FF:000002">
    <property type="entry name" value="Alpha-(1,3)-fucosyltransferase"/>
    <property type="match status" value="1"/>
</dbReference>
<dbReference type="AlphaFoldDB" id="A0AAN8J7M8"/>
<comment type="pathway">
    <text evidence="2">Protein modification; protein glycosylation.</text>
</comment>
<evidence type="ECO:0000313" key="16">
    <source>
        <dbReference type="Proteomes" id="UP001347796"/>
    </source>
</evidence>
<keyword evidence="16" id="KW-1185">Reference proteome</keyword>
<evidence type="ECO:0000256" key="1">
    <source>
        <dbReference type="ARBA" id="ARBA00004323"/>
    </source>
</evidence>
<evidence type="ECO:0000256" key="10">
    <source>
        <dbReference type="ARBA" id="ARBA00023136"/>
    </source>
</evidence>
<dbReference type="Pfam" id="PF00852">
    <property type="entry name" value="Glyco_transf_10"/>
    <property type="match status" value="1"/>
</dbReference>
<evidence type="ECO:0000256" key="5">
    <source>
        <dbReference type="ARBA" id="ARBA00022679"/>
    </source>
</evidence>
<dbReference type="Pfam" id="PF17039">
    <property type="entry name" value="Glyco_tran_10_N"/>
    <property type="match status" value="1"/>
</dbReference>
<dbReference type="PANTHER" id="PTHR48438">
    <property type="entry name" value="ALPHA-(1,3)-FUCOSYLTRANSFERASE C-RELATED"/>
    <property type="match status" value="1"/>
</dbReference>
<comment type="caution">
    <text evidence="15">The sequence shown here is derived from an EMBL/GenBank/DDBJ whole genome shotgun (WGS) entry which is preliminary data.</text>
</comment>
<dbReference type="GO" id="GO:0000139">
    <property type="term" value="C:Golgi membrane"/>
    <property type="evidence" value="ECO:0007669"/>
    <property type="project" value="UniProtKB-SubCell"/>
</dbReference>
<reference evidence="15 16" key="1">
    <citation type="submission" date="2024-01" db="EMBL/GenBank/DDBJ databases">
        <title>The genome of the rayed Mediterranean limpet Patella caerulea (Linnaeus, 1758).</title>
        <authorList>
            <person name="Anh-Thu Weber A."/>
            <person name="Halstead-Nussloch G."/>
        </authorList>
    </citation>
    <scope>NUCLEOTIDE SEQUENCE [LARGE SCALE GENOMIC DNA]</scope>
    <source>
        <strain evidence="15">AATW-2023a</strain>
        <tissue evidence="15">Whole specimen</tissue>
    </source>
</reference>
<keyword evidence="8" id="KW-1133">Transmembrane helix</keyword>
<evidence type="ECO:0000256" key="2">
    <source>
        <dbReference type="ARBA" id="ARBA00004922"/>
    </source>
</evidence>
<dbReference type="Proteomes" id="UP001347796">
    <property type="component" value="Unassembled WGS sequence"/>
</dbReference>
<evidence type="ECO:0000256" key="9">
    <source>
        <dbReference type="ARBA" id="ARBA00023034"/>
    </source>
</evidence>
<evidence type="ECO:0000256" key="6">
    <source>
        <dbReference type="ARBA" id="ARBA00022692"/>
    </source>
</evidence>
<organism evidence="15 16">
    <name type="scientific">Patella caerulea</name>
    <name type="common">Rayed Mediterranean limpet</name>
    <dbReference type="NCBI Taxonomy" id="87958"/>
    <lineage>
        <taxon>Eukaryota</taxon>
        <taxon>Metazoa</taxon>
        <taxon>Spiralia</taxon>
        <taxon>Lophotrochozoa</taxon>
        <taxon>Mollusca</taxon>
        <taxon>Gastropoda</taxon>
        <taxon>Patellogastropoda</taxon>
        <taxon>Patelloidea</taxon>
        <taxon>Patellidae</taxon>
        <taxon>Patella</taxon>
    </lineage>
</organism>
<keyword evidence="6 12" id="KW-0812">Transmembrane</keyword>
<evidence type="ECO:0000256" key="12">
    <source>
        <dbReference type="RuleBase" id="RU003832"/>
    </source>
</evidence>
<evidence type="ECO:0000259" key="13">
    <source>
        <dbReference type="Pfam" id="PF00852"/>
    </source>
</evidence>
<keyword evidence="11" id="KW-0325">Glycoprotein</keyword>
<evidence type="ECO:0000256" key="11">
    <source>
        <dbReference type="ARBA" id="ARBA00023180"/>
    </source>
</evidence>